<feature type="region of interest" description="Disordered" evidence="1">
    <location>
        <begin position="478"/>
        <end position="556"/>
    </location>
</feature>
<gene>
    <name evidence="3" type="ORF">TSUD_19410</name>
</gene>
<reference evidence="4" key="1">
    <citation type="journal article" date="2017" name="Front. Plant Sci.">
        <title>Climate Clever Clovers: New Paradigm to Reduce the Environmental Footprint of Ruminants by Breeding Low Methanogenic Forages Utilizing Haplotype Variation.</title>
        <authorList>
            <person name="Kaur P."/>
            <person name="Appels R."/>
            <person name="Bayer P.E."/>
            <person name="Keeble-Gagnere G."/>
            <person name="Wang J."/>
            <person name="Hirakawa H."/>
            <person name="Shirasawa K."/>
            <person name="Vercoe P."/>
            <person name="Stefanova K."/>
            <person name="Durmic Z."/>
            <person name="Nichols P."/>
            <person name="Revell C."/>
            <person name="Isobe S.N."/>
            <person name="Edwards D."/>
            <person name="Erskine W."/>
        </authorList>
    </citation>
    <scope>NUCLEOTIDE SEQUENCE [LARGE SCALE GENOMIC DNA]</scope>
    <source>
        <strain evidence="4">cv. Daliak</strain>
    </source>
</reference>
<accession>A0A2Z6MU11</accession>
<dbReference type="PANTHER" id="PTHR47071">
    <property type="entry name" value="PROTEIN TRM32"/>
    <property type="match status" value="1"/>
</dbReference>
<feature type="compositionally biased region" description="Basic and acidic residues" evidence="1">
    <location>
        <begin position="533"/>
        <end position="544"/>
    </location>
</feature>
<feature type="region of interest" description="Disordered" evidence="1">
    <location>
        <begin position="279"/>
        <end position="324"/>
    </location>
</feature>
<organism evidence="3 4">
    <name type="scientific">Trifolium subterraneum</name>
    <name type="common">Subterranean clover</name>
    <dbReference type="NCBI Taxonomy" id="3900"/>
    <lineage>
        <taxon>Eukaryota</taxon>
        <taxon>Viridiplantae</taxon>
        <taxon>Streptophyta</taxon>
        <taxon>Embryophyta</taxon>
        <taxon>Tracheophyta</taxon>
        <taxon>Spermatophyta</taxon>
        <taxon>Magnoliopsida</taxon>
        <taxon>eudicotyledons</taxon>
        <taxon>Gunneridae</taxon>
        <taxon>Pentapetalae</taxon>
        <taxon>rosids</taxon>
        <taxon>fabids</taxon>
        <taxon>Fabales</taxon>
        <taxon>Fabaceae</taxon>
        <taxon>Papilionoideae</taxon>
        <taxon>50 kb inversion clade</taxon>
        <taxon>NPAAA clade</taxon>
        <taxon>Hologalegina</taxon>
        <taxon>IRL clade</taxon>
        <taxon>Trifolieae</taxon>
        <taxon>Trifolium</taxon>
    </lineage>
</organism>
<evidence type="ECO:0000313" key="4">
    <source>
        <dbReference type="Proteomes" id="UP000242715"/>
    </source>
</evidence>
<feature type="region of interest" description="Disordered" evidence="1">
    <location>
        <begin position="47"/>
        <end position="81"/>
    </location>
</feature>
<dbReference type="PANTHER" id="PTHR47071:SF9">
    <property type="entry name" value="TRM32-LIKE PROTEIN (DUF3741)"/>
    <property type="match status" value="1"/>
</dbReference>
<protein>
    <recommendedName>
        <fullName evidence="2">DUF3741 domain-containing protein</fullName>
    </recommendedName>
</protein>
<dbReference type="EMBL" id="DF973569">
    <property type="protein sequence ID" value="GAU34861.1"/>
    <property type="molecule type" value="Genomic_DNA"/>
</dbReference>
<dbReference type="Proteomes" id="UP000242715">
    <property type="component" value="Unassembled WGS sequence"/>
</dbReference>
<dbReference type="InterPro" id="IPR044257">
    <property type="entry name" value="TRM32-like"/>
</dbReference>
<sequence length="692" mass="77570">MRKRIRDNKEVGVSNGMHCHHTHPGRVWGILHVIKYHHWRHVKRRITPRRCNGGSHNASTSNDSDDMADPNSALSNLTPPESVHNLEVDPLSEMLLTVENPEPVIETFQNHLASGTLDVLSPVFSGSNKSINSNNTNSDKCVECGALFSSEPLENHDDKIHHKHHNISISEGLPEDKLMNAKIFTTDASPHLFKDFLDALEVINTNKDFLMKYINDPGSPLPFEIHTQQQSPNFKPRRAKSISLPVYGSSSGTKDSEHTVSELIDTKGKIQSEIQNVGDLHKPSTSSSSSHKVDEVLNSDQESVERENKNISSDSSHSQVQNQVKPRNFMDLRKKIKHIIEESKSEKRRITMDAIVDKIPGGNRFSENVRKLINHSQSKGHNREGKENGTTSGYYGNRLSKSYSRNKSQLSSMRTSSLKESADRYSQLYDTCFQQETANNNEVKNPKTESLKLKTEEKSSILKTPKSFQRFLSLPNLKSQHNQSEESSLQSSPQNSIRKTEDRTINKNDDFSKSQILSPTLSDHTNEESILNDEQKQDHVKSAPESESEAEAGLDVNDKIKSNKSIVIDGLGTLKGSESAASIGSTMLVEANSTFSSEASFLDCTFELENLNGLEDQELKPVAADDELNNIFEQQDAKDENFLKFGYEIPRMEIDTNNEAAYNYVKKVLELSGFTSNESLGTWWTLQSSSSI</sequence>
<feature type="compositionally biased region" description="Basic and acidic residues" evidence="1">
    <location>
        <begin position="444"/>
        <end position="460"/>
    </location>
</feature>
<keyword evidence="4" id="KW-1185">Reference proteome</keyword>
<feature type="domain" description="DUF3741" evidence="2">
    <location>
        <begin position="177"/>
        <end position="219"/>
    </location>
</feature>
<name>A0A2Z6MU11_TRISU</name>
<feature type="compositionally biased region" description="Basic and acidic residues" evidence="1">
    <location>
        <begin position="498"/>
        <end position="512"/>
    </location>
</feature>
<dbReference type="AlphaFoldDB" id="A0A2Z6MU11"/>
<feature type="region of interest" description="Disordered" evidence="1">
    <location>
        <begin position="437"/>
        <end position="460"/>
    </location>
</feature>
<dbReference type="OrthoDB" id="758104at2759"/>
<dbReference type="InterPro" id="IPR022212">
    <property type="entry name" value="DUF3741"/>
</dbReference>
<feature type="region of interest" description="Disordered" evidence="1">
    <location>
        <begin position="375"/>
        <end position="419"/>
    </location>
</feature>
<evidence type="ECO:0000313" key="3">
    <source>
        <dbReference type="EMBL" id="GAU34861.1"/>
    </source>
</evidence>
<feature type="compositionally biased region" description="Low complexity" evidence="1">
    <location>
        <begin position="479"/>
        <end position="496"/>
    </location>
</feature>
<proteinExistence type="predicted"/>
<evidence type="ECO:0000256" key="1">
    <source>
        <dbReference type="SAM" id="MobiDB-lite"/>
    </source>
</evidence>
<dbReference type="Pfam" id="PF12552">
    <property type="entry name" value="DUF3741"/>
    <property type="match status" value="1"/>
</dbReference>
<feature type="compositionally biased region" description="Polar residues" evidence="1">
    <location>
        <begin position="388"/>
        <end position="419"/>
    </location>
</feature>
<evidence type="ECO:0000259" key="2">
    <source>
        <dbReference type="Pfam" id="PF12552"/>
    </source>
</evidence>
<feature type="compositionally biased region" description="Polar residues" evidence="1">
    <location>
        <begin position="310"/>
        <end position="324"/>
    </location>
</feature>
<feature type="compositionally biased region" description="Polar residues" evidence="1">
    <location>
        <begin position="513"/>
        <end position="523"/>
    </location>
</feature>